<gene>
    <name evidence="1" type="ORF">C7H09_04320</name>
</gene>
<proteinExistence type="predicted"/>
<dbReference type="EMBL" id="PXNP01000015">
    <property type="protein sequence ID" value="PSF12243.1"/>
    <property type="molecule type" value="Genomic_DNA"/>
</dbReference>
<dbReference type="Proteomes" id="UP000239866">
    <property type="component" value="Unassembled WGS sequence"/>
</dbReference>
<accession>A0A2T1KRD7</accession>
<dbReference type="OrthoDB" id="6155100at2"/>
<comment type="caution">
    <text evidence="1">The sequence shown here is derived from an EMBL/GenBank/DDBJ whole genome shotgun (WGS) entry which is preliminary data.</text>
</comment>
<keyword evidence="2" id="KW-1185">Reference proteome</keyword>
<protein>
    <recommendedName>
        <fullName evidence="3">Restriction endonuclease</fullName>
    </recommendedName>
</protein>
<evidence type="ECO:0000313" key="2">
    <source>
        <dbReference type="Proteomes" id="UP000239866"/>
    </source>
</evidence>
<name>A0A2T1KRD7_9GAMM</name>
<dbReference type="AlphaFoldDB" id="A0A2T1KRD7"/>
<reference evidence="1 2" key="1">
    <citation type="submission" date="2018-03" db="EMBL/GenBank/DDBJ databases">
        <title>Marinobacter brunus sp. nov., a marine bacterium of Gamma-proteobacteria isolated from the surface seawater of the South China Sea.</title>
        <authorList>
            <person name="Cheng H."/>
            <person name="Wu Y.-H."/>
            <person name="Xamxidin M."/>
            <person name="Xu X.-W."/>
        </authorList>
    </citation>
    <scope>NUCLEOTIDE SEQUENCE [LARGE SCALE GENOMIC DNA]</scope>
    <source>
        <strain evidence="1 2">NH169-3</strain>
    </source>
</reference>
<sequence>MPQYKLMDRFGNELSHGDLQKKLQWCKDGEQLEHEFLHLFGSRFGLRLNEQKHKDPTVPDFIHTASDRYVDLKTQNTPFFNARRYGVEPQFAVTLNKIDVDRYTRLYPGLIILYHVNWLAVKLLKPDGSFIEVSPMEGIWAASIRHIPALCRRNNLHSYLQRKADQSGNAKDSYVLDLRNPVFRAFSVTDTLARIAGDT</sequence>
<dbReference type="RefSeq" id="WP_106761396.1">
    <property type="nucleotide sequence ID" value="NZ_PXNP01000015.1"/>
</dbReference>
<evidence type="ECO:0008006" key="3">
    <source>
        <dbReference type="Google" id="ProtNLM"/>
    </source>
</evidence>
<evidence type="ECO:0000313" key="1">
    <source>
        <dbReference type="EMBL" id="PSF12243.1"/>
    </source>
</evidence>
<organism evidence="1 2">
    <name type="scientific">Marinobacter fuscus</name>
    <dbReference type="NCBI Taxonomy" id="2109942"/>
    <lineage>
        <taxon>Bacteria</taxon>
        <taxon>Pseudomonadati</taxon>
        <taxon>Pseudomonadota</taxon>
        <taxon>Gammaproteobacteria</taxon>
        <taxon>Pseudomonadales</taxon>
        <taxon>Marinobacteraceae</taxon>
        <taxon>Marinobacter</taxon>
    </lineage>
</organism>